<dbReference type="OrthoDB" id="467414at2"/>
<dbReference type="AlphaFoldDB" id="A0A1U7HDQ9"/>
<evidence type="ECO:0000313" key="2">
    <source>
        <dbReference type="EMBL" id="OKH21716.1"/>
    </source>
</evidence>
<accession>A0A1U7HDQ9</accession>
<comment type="caution">
    <text evidence="2">The sequence shown here is derived from an EMBL/GenBank/DDBJ whole genome shotgun (WGS) entry which is preliminary data.</text>
</comment>
<keyword evidence="1" id="KW-0472">Membrane</keyword>
<evidence type="ECO:0000256" key="1">
    <source>
        <dbReference type="SAM" id="Phobius"/>
    </source>
</evidence>
<evidence type="ECO:0008006" key="4">
    <source>
        <dbReference type="Google" id="ProtNLM"/>
    </source>
</evidence>
<proteinExistence type="predicted"/>
<sequence>MNELFPLTFALAAGSGLGLFYFGGLWLTVKQLPTTRHPIAWTLGSLLVRLGVVLVGFYLIMGSHWERLLACLLTFLWVRNLMIRRLQVKGRKVSVLGRPR</sequence>
<feature type="transmembrane region" description="Helical" evidence="1">
    <location>
        <begin position="39"/>
        <end position="61"/>
    </location>
</feature>
<feature type="transmembrane region" description="Helical" evidence="1">
    <location>
        <begin position="6"/>
        <end position="27"/>
    </location>
</feature>
<dbReference type="Proteomes" id="UP000186868">
    <property type="component" value="Unassembled WGS sequence"/>
</dbReference>
<gene>
    <name evidence="2" type="ORF">NIES593_14895</name>
</gene>
<evidence type="ECO:0000313" key="3">
    <source>
        <dbReference type="Proteomes" id="UP000186868"/>
    </source>
</evidence>
<dbReference type="RefSeq" id="WP_073600337.1">
    <property type="nucleotide sequence ID" value="NZ_MRCB01000018.1"/>
</dbReference>
<dbReference type="STRING" id="1921803.NIES593_14895"/>
<dbReference type="EMBL" id="MRCB01000018">
    <property type="protein sequence ID" value="OKH21716.1"/>
    <property type="molecule type" value="Genomic_DNA"/>
</dbReference>
<dbReference type="NCBIfam" id="TIGR03165">
    <property type="entry name" value="F1F0_chp_2"/>
    <property type="match status" value="1"/>
</dbReference>
<protein>
    <recommendedName>
        <fullName evidence="4">ATP synthase subunit I</fullName>
    </recommendedName>
</protein>
<organism evidence="2 3">
    <name type="scientific">Hydrococcus rivularis NIES-593</name>
    <dbReference type="NCBI Taxonomy" id="1921803"/>
    <lineage>
        <taxon>Bacteria</taxon>
        <taxon>Bacillati</taxon>
        <taxon>Cyanobacteriota</taxon>
        <taxon>Cyanophyceae</taxon>
        <taxon>Pleurocapsales</taxon>
        <taxon>Hydrococcaceae</taxon>
        <taxon>Hydrococcus</taxon>
    </lineage>
</organism>
<reference evidence="2 3" key="1">
    <citation type="submission" date="2016-11" db="EMBL/GenBank/DDBJ databases">
        <title>Draft Genome Sequences of Nine Cyanobacterial Strains from Diverse Habitats.</title>
        <authorList>
            <person name="Zhu T."/>
            <person name="Hou S."/>
            <person name="Lu X."/>
            <person name="Hess W.R."/>
        </authorList>
    </citation>
    <scope>NUCLEOTIDE SEQUENCE [LARGE SCALE GENOMIC DNA]</scope>
    <source>
        <strain evidence="2 3">NIES-593</strain>
    </source>
</reference>
<dbReference type="InterPro" id="IPR017581">
    <property type="entry name" value="AtpR-like"/>
</dbReference>
<keyword evidence="1" id="KW-1133">Transmembrane helix</keyword>
<dbReference type="Pfam" id="PF12966">
    <property type="entry name" value="AtpR"/>
    <property type="match status" value="1"/>
</dbReference>
<keyword evidence="3" id="KW-1185">Reference proteome</keyword>
<feature type="transmembrane region" description="Helical" evidence="1">
    <location>
        <begin position="67"/>
        <end position="83"/>
    </location>
</feature>
<name>A0A1U7HDQ9_9CYAN</name>
<keyword evidence="1" id="KW-0812">Transmembrane</keyword>